<dbReference type="AlphaFoldDB" id="I3YS92"/>
<evidence type="ECO:0000259" key="6">
    <source>
        <dbReference type="Pfam" id="PF01048"/>
    </source>
</evidence>
<name>I3YS92_AEQSU</name>
<dbReference type="GO" id="GO:0019509">
    <property type="term" value="P:L-methionine salvage from methylthioadenosine"/>
    <property type="evidence" value="ECO:0007669"/>
    <property type="project" value="UniProtKB-UniPathway"/>
</dbReference>
<dbReference type="NCBIfam" id="TIGR01704">
    <property type="entry name" value="MTA_SAH-Nsdase"/>
    <property type="match status" value="1"/>
</dbReference>
<dbReference type="Pfam" id="PF01048">
    <property type="entry name" value="PNP_UDP_1"/>
    <property type="match status" value="1"/>
</dbReference>
<dbReference type="OrthoDB" id="9792278at2"/>
<protein>
    <recommendedName>
        <fullName evidence="2">adenosylhomocysteine nucleosidase</fullName>
        <ecNumber evidence="2">3.2.2.9</ecNumber>
    </recommendedName>
</protein>
<dbReference type="PANTHER" id="PTHR46832">
    <property type="entry name" value="5'-METHYLTHIOADENOSINE/S-ADENOSYLHOMOCYSTEINE NUCLEOSIDASE"/>
    <property type="match status" value="1"/>
</dbReference>
<keyword evidence="4" id="KW-0378">Hydrolase</keyword>
<dbReference type="InterPro" id="IPR000845">
    <property type="entry name" value="Nucleoside_phosphorylase_d"/>
</dbReference>
<comment type="pathway">
    <text evidence="1">Amino-acid biosynthesis; L-methionine biosynthesis via salvage pathway; S-methyl-5-thio-alpha-D-ribose 1-phosphate from S-methyl-5'-thioadenosine (hydrolase route): step 1/2.</text>
</comment>
<evidence type="ECO:0000256" key="5">
    <source>
        <dbReference type="ARBA" id="ARBA00023167"/>
    </source>
</evidence>
<dbReference type="GO" id="GO:0005829">
    <property type="term" value="C:cytosol"/>
    <property type="evidence" value="ECO:0007669"/>
    <property type="project" value="TreeGrafter"/>
</dbReference>
<organism evidence="7 8">
    <name type="scientific">Aequorivita sublithincola (strain DSM 14238 / LMG 21431 / ACAM 643 / 9-3)</name>
    <dbReference type="NCBI Taxonomy" id="746697"/>
    <lineage>
        <taxon>Bacteria</taxon>
        <taxon>Pseudomonadati</taxon>
        <taxon>Bacteroidota</taxon>
        <taxon>Flavobacteriia</taxon>
        <taxon>Flavobacteriales</taxon>
        <taxon>Flavobacteriaceae</taxon>
        <taxon>Aequorivita</taxon>
    </lineage>
</organism>
<dbReference type="InterPro" id="IPR010049">
    <property type="entry name" value="MTA_SAH_Nsdase"/>
</dbReference>
<dbReference type="GO" id="GO:0019284">
    <property type="term" value="P:L-methionine salvage from S-adenosylmethionine"/>
    <property type="evidence" value="ECO:0007669"/>
    <property type="project" value="TreeGrafter"/>
</dbReference>
<feature type="domain" description="Nucleoside phosphorylase" evidence="6">
    <location>
        <begin position="2"/>
        <end position="244"/>
    </location>
</feature>
<dbReference type="EMBL" id="CP003280">
    <property type="protein sequence ID" value="AFL79860.1"/>
    <property type="molecule type" value="Genomic_DNA"/>
</dbReference>
<dbReference type="GO" id="GO:0008930">
    <property type="term" value="F:methylthioadenosine nucleosidase activity"/>
    <property type="evidence" value="ECO:0007669"/>
    <property type="project" value="InterPro"/>
</dbReference>
<dbReference type="EC" id="3.2.2.9" evidence="2"/>
<sequence>MRIGIMSAMNEEIQSLIDSVESPKVKTLGNRKYYHGKLWNHETVLVFSRWGKVASASTAATLILKYNVDLILFTGVAGAIDKSLNIGDIVVGDHFYQHDMDARPFFEKFEIPLIGSSFFSSNKEVNIKLKAAAESFLASNEISNEIKTKFDIKAPKVIIGTIASGDKFVSSTAESNAIKTALPKVMCVEMEGAAVAQVCSEYEIPYGIIRTISDSANHTADIDFLLFTKEIANKYSIGIIKNFLTLK</sequence>
<dbReference type="KEGG" id="asl:Aeqsu_0346"/>
<dbReference type="SUPFAM" id="SSF53167">
    <property type="entry name" value="Purine and uridine phosphorylases"/>
    <property type="match status" value="1"/>
</dbReference>
<accession>I3YS92</accession>
<dbReference type="UniPathway" id="UPA00904">
    <property type="reaction ID" value="UER00871"/>
</dbReference>
<dbReference type="CDD" id="cd09008">
    <property type="entry name" value="MTAN"/>
    <property type="match status" value="1"/>
</dbReference>
<gene>
    <name evidence="7" type="ordered locus">Aeqsu_0346</name>
</gene>
<evidence type="ECO:0000256" key="1">
    <source>
        <dbReference type="ARBA" id="ARBA00004945"/>
    </source>
</evidence>
<proteinExistence type="predicted"/>
<dbReference type="PATRIC" id="fig|746697.3.peg.344"/>
<dbReference type="STRING" id="746697.Aeqsu_0346"/>
<dbReference type="eggNOG" id="COG0775">
    <property type="taxonomic scope" value="Bacteria"/>
</dbReference>
<evidence type="ECO:0000256" key="2">
    <source>
        <dbReference type="ARBA" id="ARBA00011974"/>
    </source>
</evidence>
<dbReference type="GO" id="GO:0008782">
    <property type="term" value="F:adenosylhomocysteine nucleosidase activity"/>
    <property type="evidence" value="ECO:0007669"/>
    <property type="project" value="UniProtKB-EC"/>
</dbReference>
<evidence type="ECO:0000313" key="8">
    <source>
        <dbReference type="Proteomes" id="UP000006049"/>
    </source>
</evidence>
<dbReference type="GO" id="GO:0009164">
    <property type="term" value="P:nucleoside catabolic process"/>
    <property type="evidence" value="ECO:0007669"/>
    <property type="project" value="InterPro"/>
</dbReference>
<dbReference type="Proteomes" id="UP000006049">
    <property type="component" value="Chromosome"/>
</dbReference>
<keyword evidence="5" id="KW-0486">Methionine biosynthesis</keyword>
<evidence type="ECO:0000256" key="3">
    <source>
        <dbReference type="ARBA" id="ARBA00022605"/>
    </source>
</evidence>
<dbReference type="InterPro" id="IPR035994">
    <property type="entry name" value="Nucleoside_phosphorylase_sf"/>
</dbReference>
<dbReference type="NCBIfam" id="NF004079">
    <property type="entry name" value="PRK05584.1"/>
    <property type="match status" value="1"/>
</dbReference>
<dbReference type="HOGENOM" id="CLU_031248_2_0_10"/>
<evidence type="ECO:0000313" key="7">
    <source>
        <dbReference type="EMBL" id="AFL79860.1"/>
    </source>
</evidence>
<reference evidence="7 8" key="1">
    <citation type="submission" date="2012-06" db="EMBL/GenBank/DDBJ databases">
        <title>The complete genome of Aequorivita sublithincola DSM 14238.</title>
        <authorList>
            <consortium name="US DOE Joint Genome Institute (JGI-PGF)"/>
            <person name="Lucas S."/>
            <person name="Copeland A."/>
            <person name="Lapidus A."/>
            <person name="Goodwin L."/>
            <person name="Pitluck S."/>
            <person name="Peters L."/>
            <person name="Munk A.C.C."/>
            <person name="Kyrpides N."/>
            <person name="Mavromatis K."/>
            <person name="Pagani I."/>
            <person name="Ivanova N."/>
            <person name="Ovchinnikova G."/>
            <person name="Zeytun A."/>
            <person name="Detter J.C."/>
            <person name="Han C."/>
            <person name="Land M."/>
            <person name="Hauser L."/>
            <person name="Markowitz V."/>
            <person name="Cheng J.-F."/>
            <person name="Hugenholtz P."/>
            <person name="Woyke T."/>
            <person name="Wu D."/>
            <person name="Tindall B."/>
            <person name="Faehnrich R."/>
            <person name="Brambilla E."/>
            <person name="Klenk H.-P."/>
            <person name="Eisen J.A."/>
        </authorList>
    </citation>
    <scope>NUCLEOTIDE SEQUENCE [LARGE SCALE GENOMIC DNA]</scope>
    <source>
        <strain evidence="8">DSM 14238 / LMG 21431 / ACAM 643 / 9-3</strain>
    </source>
</reference>
<dbReference type="RefSeq" id="WP_014781118.1">
    <property type="nucleotide sequence ID" value="NC_018013.1"/>
</dbReference>
<dbReference type="PANTHER" id="PTHR46832:SF1">
    <property type="entry name" value="5'-METHYLTHIOADENOSINE_S-ADENOSYLHOMOCYSTEINE NUCLEOSIDASE"/>
    <property type="match status" value="1"/>
</dbReference>
<dbReference type="Gene3D" id="3.40.50.1580">
    <property type="entry name" value="Nucleoside phosphorylase domain"/>
    <property type="match status" value="1"/>
</dbReference>
<keyword evidence="8" id="KW-1185">Reference proteome</keyword>
<evidence type="ECO:0000256" key="4">
    <source>
        <dbReference type="ARBA" id="ARBA00022801"/>
    </source>
</evidence>
<keyword evidence="3" id="KW-0028">Amino-acid biosynthesis</keyword>